<organism evidence="1 2">
    <name type="scientific">Dendrolimus kikuchii</name>
    <dbReference type="NCBI Taxonomy" id="765133"/>
    <lineage>
        <taxon>Eukaryota</taxon>
        <taxon>Metazoa</taxon>
        <taxon>Ecdysozoa</taxon>
        <taxon>Arthropoda</taxon>
        <taxon>Hexapoda</taxon>
        <taxon>Insecta</taxon>
        <taxon>Pterygota</taxon>
        <taxon>Neoptera</taxon>
        <taxon>Endopterygota</taxon>
        <taxon>Lepidoptera</taxon>
        <taxon>Glossata</taxon>
        <taxon>Ditrysia</taxon>
        <taxon>Bombycoidea</taxon>
        <taxon>Lasiocampidae</taxon>
        <taxon>Dendrolimus</taxon>
    </lineage>
</organism>
<dbReference type="EMBL" id="CM034415">
    <property type="protein sequence ID" value="KAJ0169805.1"/>
    <property type="molecule type" value="Genomic_DNA"/>
</dbReference>
<name>A0ACC1CDX0_9NEOP</name>
<accession>A0ACC1CDX0</accession>
<evidence type="ECO:0000313" key="2">
    <source>
        <dbReference type="Proteomes" id="UP000824533"/>
    </source>
</evidence>
<evidence type="ECO:0000313" key="1">
    <source>
        <dbReference type="EMBL" id="KAJ0169805.1"/>
    </source>
</evidence>
<keyword evidence="2" id="KW-1185">Reference proteome</keyword>
<protein>
    <submittedName>
        <fullName evidence="1">Uncharacterized protein</fullName>
    </submittedName>
</protein>
<proteinExistence type="predicted"/>
<reference evidence="1 2" key="1">
    <citation type="journal article" date="2021" name="Front. Genet.">
        <title>Chromosome-Level Genome Assembly Reveals Significant Gene Expansion in the Toll and IMD Signaling Pathways of Dendrolimus kikuchii.</title>
        <authorList>
            <person name="Zhou J."/>
            <person name="Wu P."/>
            <person name="Xiong Z."/>
            <person name="Liu N."/>
            <person name="Zhao N."/>
            <person name="Ji M."/>
            <person name="Qiu Y."/>
            <person name="Yang B."/>
        </authorList>
    </citation>
    <scope>NUCLEOTIDE SEQUENCE [LARGE SCALE GENOMIC DNA]</scope>
    <source>
        <strain evidence="1">Ann1</strain>
    </source>
</reference>
<sequence>MNFFQSLLVNFLLFIRHTEVDGGCILSPDRADFGTPSPVYLRNGVYLEPDARNGKIELQRSDTITLACPGKGNYLIYDNYTKAYDVLEAHCITDQTFRIERWIGEFKNVKCKTQPWVTSEETSATCYGGSKIYRVGYKVKDYFYKLYESCFDKTLLLTHYVEYYMTPERMFSQRKFRRPQFIDGGHFGKVRMSALYKLDNQKNRLDVTLGKSTSNLFLTKNQFLTRGHLAASADFCMHAQSRATFQYINTGPQWLKGNAGDWAALEDSLRRRINTLGVNATVYTGTHGTMVLPDKNGALKEIYLDTDANNNGIVPVPLYFYKVVYDPMQQKASAFISINSSFYNQTLTDELTFCNDICDGNKNFSWLKWRANDGTFSFCCDYNEFSRTVDYLPIHTVKGTFY</sequence>
<dbReference type="Proteomes" id="UP000824533">
    <property type="component" value="Linkage Group LG29"/>
</dbReference>
<comment type="caution">
    <text evidence="1">The sequence shown here is derived from an EMBL/GenBank/DDBJ whole genome shotgun (WGS) entry which is preliminary data.</text>
</comment>
<gene>
    <name evidence="1" type="ORF">K1T71_014411</name>
</gene>